<keyword evidence="3" id="KW-0804">Transcription</keyword>
<dbReference type="InterPro" id="IPR001647">
    <property type="entry name" value="HTH_TetR"/>
</dbReference>
<dbReference type="SUPFAM" id="SSF48498">
    <property type="entry name" value="Tetracyclin repressor-like, C-terminal domain"/>
    <property type="match status" value="1"/>
</dbReference>
<keyword evidence="8" id="KW-1185">Reference proteome</keyword>
<dbReference type="InterPro" id="IPR041490">
    <property type="entry name" value="KstR2_TetR_C"/>
</dbReference>
<dbReference type="EMBL" id="AATQ01000001">
    <property type="protein sequence ID" value="EAU48625.1"/>
    <property type="molecule type" value="Genomic_DNA"/>
</dbReference>
<dbReference type="STRING" id="314265.R2601_03593"/>
<feature type="domain" description="HTH tetR-type" evidence="6">
    <location>
        <begin position="61"/>
        <end position="121"/>
    </location>
</feature>
<dbReference type="InterPro" id="IPR009057">
    <property type="entry name" value="Homeodomain-like_sf"/>
</dbReference>
<dbReference type="PRINTS" id="PR00455">
    <property type="entry name" value="HTHTETR"/>
</dbReference>
<dbReference type="Pfam" id="PF17932">
    <property type="entry name" value="TetR_C_24"/>
    <property type="match status" value="1"/>
</dbReference>
<dbReference type="GO" id="GO:0000976">
    <property type="term" value="F:transcription cis-regulatory region binding"/>
    <property type="evidence" value="ECO:0007669"/>
    <property type="project" value="TreeGrafter"/>
</dbReference>
<evidence type="ECO:0000259" key="6">
    <source>
        <dbReference type="PROSITE" id="PS50977"/>
    </source>
</evidence>
<protein>
    <submittedName>
        <fullName evidence="7">Transcriptional regulator</fullName>
    </submittedName>
</protein>
<dbReference type="eggNOG" id="COG1309">
    <property type="taxonomic scope" value="Bacteria"/>
</dbReference>
<keyword evidence="2 4" id="KW-0238">DNA-binding</keyword>
<dbReference type="OrthoDB" id="9811084at2"/>
<dbReference type="GO" id="GO:0003700">
    <property type="term" value="F:DNA-binding transcription factor activity"/>
    <property type="evidence" value="ECO:0007669"/>
    <property type="project" value="TreeGrafter"/>
</dbReference>
<dbReference type="HOGENOM" id="CLU_069356_12_5_5"/>
<dbReference type="PANTHER" id="PTHR30055">
    <property type="entry name" value="HTH-TYPE TRANSCRIPTIONAL REGULATOR RUTR"/>
    <property type="match status" value="1"/>
</dbReference>
<dbReference type="Gene3D" id="1.10.357.10">
    <property type="entry name" value="Tetracycline Repressor, domain 2"/>
    <property type="match status" value="1"/>
</dbReference>
<dbReference type="InterPro" id="IPR050109">
    <property type="entry name" value="HTH-type_TetR-like_transc_reg"/>
</dbReference>
<name>Q0FWC7_SALBH</name>
<evidence type="ECO:0000256" key="5">
    <source>
        <dbReference type="SAM" id="MobiDB-lite"/>
    </source>
</evidence>
<sequence>MAADPLSRDVAGGSGGAPLRRMAEAPRGGARSGRASSMEELERRVARIRTSISKGRNDLVSGNRTRIIETATRLFRAEGYQRTAIGDIAAALGVSQGNIYQYVEKKDDILILILYSAVEDYKSDLFVIEDEDLDPVEMLIRAIRTYYAILDRHHEKTTVIYHQIFHLERDDRALFGQVEAAVTALFERRVAAVIAAGACAPTDAFLLASNIVSLGHTWALKRRRLKAHTDIDGYSQTQIDYVFRILGRAPETG</sequence>
<dbReference type="SUPFAM" id="SSF46689">
    <property type="entry name" value="Homeodomain-like"/>
    <property type="match status" value="1"/>
</dbReference>
<dbReference type="Gene3D" id="1.10.10.60">
    <property type="entry name" value="Homeodomain-like"/>
    <property type="match status" value="1"/>
</dbReference>
<evidence type="ECO:0000313" key="7">
    <source>
        <dbReference type="EMBL" id="EAU48625.1"/>
    </source>
</evidence>
<gene>
    <name evidence="7" type="ORF">R2601_03593</name>
</gene>
<organism evidence="7 8">
    <name type="scientific">Salipiger bermudensis (strain DSM 26914 / JCM 13377 / KCTC 12554 / HTCC2601)</name>
    <name type="common">Pelagibaca bermudensis</name>
    <dbReference type="NCBI Taxonomy" id="314265"/>
    <lineage>
        <taxon>Bacteria</taxon>
        <taxon>Pseudomonadati</taxon>
        <taxon>Pseudomonadota</taxon>
        <taxon>Alphaproteobacteria</taxon>
        <taxon>Rhodobacterales</taxon>
        <taxon>Roseobacteraceae</taxon>
        <taxon>Salipiger</taxon>
    </lineage>
</organism>
<dbReference type="PROSITE" id="PS50977">
    <property type="entry name" value="HTH_TETR_2"/>
    <property type="match status" value="1"/>
</dbReference>
<accession>Q0FWC7</accession>
<dbReference type="AlphaFoldDB" id="Q0FWC7"/>
<evidence type="ECO:0000313" key="8">
    <source>
        <dbReference type="Proteomes" id="UP000006230"/>
    </source>
</evidence>
<evidence type="ECO:0000256" key="4">
    <source>
        <dbReference type="PROSITE-ProRule" id="PRU00335"/>
    </source>
</evidence>
<keyword evidence="1" id="KW-0805">Transcription regulation</keyword>
<dbReference type="InterPro" id="IPR036271">
    <property type="entry name" value="Tet_transcr_reg_TetR-rel_C_sf"/>
</dbReference>
<feature type="region of interest" description="Disordered" evidence="5">
    <location>
        <begin position="1"/>
        <end position="38"/>
    </location>
</feature>
<dbReference type="Proteomes" id="UP000006230">
    <property type="component" value="Unassembled WGS sequence"/>
</dbReference>
<reference evidence="7 8" key="1">
    <citation type="journal article" date="2010" name="J. Bacteriol.">
        <title>Genome sequences of Pelagibaca bermudensis HTCC2601T and Maritimibacter alkaliphilus HTCC2654T, the type strains of two marine Roseobacter genera.</title>
        <authorList>
            <person name="Thrash J.C."/>
            <person name="Cho J.C."/>
            <person name="Ferriera S."/>
            <person name="Johnson J."/>
            <person name="Vergin K.L."/>
            <person name="Giovannoni S.J."/>
        </authorList>
    </citation>
    <scope>NUCLEOTIDE SEQUENCE [LARGE SCALE GENOMIC DNA]</scope>
    <source>
        <strain evidence="8">DSM 26914 / JCM 13377 / KCTC 12554 / HTCC2601</strain>
    </source>
</reference>
<proteinExistence type="predicted"/>
<evidence type="ECO:0000256" key="2">
    <source>
        <dbReference type="ARBA" id="ARBA00023125"/>
    </source>
</evidence>
<dbReference type="Pfam" id="PF00440">
    <property type="entry name" value="TetR_N"/>
    <property type="match status" value="1"/>
</dbReference>
<evidence type="ECO:0000256" key="1">
    <source>
        <dbReference type="ARBA" id="ARBA00023015"/>
    </source>
</evidence>
<dbReference type="PANTHER" id="PTHR30055:SF234">
    <property type="entry name" value="HTH-TYPE TRANSCRIPTIONAL REGULATOR BETI"/>
    <property type="match status" value="1"/>
</dbReference>
<evidence type="ECO:0000256" key="3">
    <source>
        <dbReference type="ARBA" id="ARBA00023163"/>
    </source>
</evidence>
<feature type="DNA-binding region" description="H-T-H motif" evidence="4">
    <location>
        <begin position="84"/>
        <end position="103"/>
    </location>
</feature>
<comment type="caution">
    <text evidence="7">The sequence shown here is derived from an EMBL/GenBank/DDBJ whole genome shotgun (WGS) entry which is preliminary data.</text>
</comment>